<comment type="caution">
    <text evidence="3">The sequence shown here is derived from an EMBL/GenBank/DDBJ whole genome shotgun (WGS) entry which is preliminary data.</text>
</comment>
<dbReference type="PANTHER" id="PTHR42754">
    <property type="entry name" value="ENDOGLUCANASE"/>
    <property type="match status" value="1"/>
</dbReference>
<dbReference type="InterPro" id="IPR013431">
    <property type="entry name" value="Delta_60_rpt"/>
</dbReference>
<gene>
    <name evidence="3" type="ORF">AMJ40_06115</name>
</gene>
<accession>A0A0S7WGD9</accession>
<feature type="chain" id="PRO_5006639421" description="FlgD/Vpr Ig-like domain-containing protein" evidence="1">
    <location>
        <begin position="25"/>
        <end position="498"/>
    </location>
</feature>
<dbReference type="InterPro" id="IPR025965">
    <property type="entry name" value="FlgD/Vpr_Ig-like"/>
</dbReference>
<evidence type="ECO:0000259" key="2">
    <source>
        <dbReference type="Pfam" id="PF13860"/>
    </source>
</evidence>
<proteinExistence type="predicted"/>
<dbReference type="PATRIC" id="fig|1703771.3.peg.517"/>
<evidence type="ECO:0000313" key="3">
    <source>
        <dbReference type="EMBL" id="KPJ49190.1"/>
    </source>
</evidence>
<keyword evidence="1" id="KW-0732">Signal</keyword>
<evidence type="ECO:0000256" key="1">
    <source>
        <dbReference type="SAM" id="SignalP"/>
    </source>
</evidence>
<dbReference type="Pfam" id="PF17164">
    <property type="entry name" value="DUF5122"/>
    <property type="match status" value="1"/>
</dbReference>
<dbReference type="InterPro" id="IPR011047">
    <property type="entry name" value="Quinoprotein_ADH-like_sf"/>
</dbReference>
<dbReference type="Gene3D" id="2.60.40.4070">
    <property type="match status" value="1"/>
</dbReference>
<dbReference type="PANTHER" id="PTHR42754:SF1">
    <property type="entry name" value="LIPOPROTEIN"/>
    <property type="match status" value="1"/>
</dbReference>
<dbReference type="Pfam" id="PF13860">
    <property type="entry name" value="FlgD_ig"/>
    <property type="match status" value="1"/>
</dbReference>
<organism evidence="3 4">
    <name type="scientific">candidate division TA06 bacterium DG_26</name>
    <dbReference type="NCBI Taxonomy" id="1703771"/>
    <lineage>
        <taxon>Bacteria</taxon>
        <taxon>Bacteria division TA06</taxon>
    </lineage>
</organism>
<dbReference type="SUPFAM" id="SSF50998">
    <property type="entry name" value="Quinoprotein alcohol dehydrogenase-like"/>
    <property type="match status" value="1"/>
</dbReference>
<protein>
    <recommendedName>
        <fullName evidence="2">FlgD/Vpr Ig-like domain-containing protein</fullName>
    </recommendedName>
</protein>
<reference evidence="3 4" key="1">
    <citation type="journal article" date="2015" name="Microbiome">
        <title>Genomic resolution of linkages in carbon, nitrogen, and sulfur cycling among widespread estuary sediment bacteria.</title>
        <authorList>
            <person name="Baker B.J."/>
            <person name="Lazar C.S."/>
            <person name="Teske A.P."/>
            <person name="Dick G.J."/>
        </authorList>
    </citation>
    <scope>NUCLEOTIDE SEQUENCE [LARGE SCALE GENOMIC DNA]</scope>
    <source>
        <strain evidence="3">DG_26</strain>
    </source>
</reference>
<dbReference type="AlphaFoldDB" id="A0A0S7WGD9"/>
<feature type="signal peptide" evidence="1">
    <location>
        <begin position="1"/>
        <end position="24"/>
    </location>
</feature>
<dbReference type="EMBL" id="LIZT01000071">
    <property type="protein sequence ID" value="KPJ49190.1"/>
    <property type="molecule type" value="Genomic_DNA"/>
</dbReference>
<dbReference type="Proteomes" id="UP000051124">
    <property type="component" value="Unassembled WGS sequence"/>
</dbReference>
<feature type="domain" description="FlgD/Vpr Ig-like" evidence="2">
    <location>
        <begin position="419"/>
        <end position="481"/>
    </location>
</feature>
<evidence type="ECO:0000313" key="4">
    <source>
        <dbReference type="Proteomes" id="UP000051124"/>
    </source>
</evidence>
<sequence>MLKRLSMMVSFGIMTLLCTANVVAQGPDTLWTRTYGGADHDLGSSVQQASDGGYVIAGWTVSYGAGRGDVYLIKTGGDGHILWTKTYGDTMGDAGHSVTETGDGGYLTVGHTYSEGPGNADVYLIRSGANGDMQWAKTYGGALSDFAYSVLETSDHGALIAGYTESFGVGGRDVYLLRVDAEGDSIWARAYGGSNHDVGSCVSSTEDGCYLIAGYTYSFGSGSNDAHLLKVEPNGTVRWAKTYGGAGSDGAHSVHPTSDGGCVIAGYTGSFGAGSYDVYLIKTDPNGDTMWTRTYGGSYSDGGLSVEETVDGGYIVVGWTTSFGAGNGDAYILRTDAHGEVLWTRTYGGREFEEAYSVQLTSDGGYIVAGYTFSFGAGGSDVWLIRIGPDVGIQEEKPPYEYCCIYEIVPNPCWNRTVVQYSLREDSNVNLTILNLLGEQIKMLIDDQRTAGLHTVVWKATDDTGRKVPSGTYFLRLQAHTGPGTGNYTATRKVCVVR</sequence>
<name>A0A0S7WGD9_UNCT6</name>